<feature type="compositionally biased region" description="Low complexity" evidence="2">
    <location>
        <begin position="27"/>
        <end position="43"/>
    </location>
</feature>
<proteinExistence type="predicted"/>
<evidence type="ECO:0000256" key="2">
    <source>
        <dbReference type="SAM" id="MobiDB-lite"/>
    </source>
</evidence>
<gene>
    <name evidence="3" type="ORF">SUNI508_12123</name>
</gene>
<dbReference type="EMBL" id="JARVKF010000444">
    <property type="protein sequence ID" value="KAK9413037.1"/>
    <property type="molecule type" value="Genomic_DNA"/>
</dbReference>
<evidence type="ECO:0000313" key="4">
    <source>
        <dbReference type="Proteomes" id="UP001408356"/>
    </source>
</evidence>
<evidence type="ECO:0000256" key="1">
    <source>
        <dbReference type="SAM" id="Coils"/>
    </source>
</evidence>
<keyword evidence="4" id="KW-1185">Reference proteome</keyword>
<dbReference type="Gene3D" id="1.20.1270.60">
    <property type="entry name" value="Arfaptin homology (AH) domain/BAR domain"/>
    <property type="match status" value="1"/>
</dbReference>
<dbReference type="Proteomes" id="UP001408356">
    <property type="component" value="Unassembled WGS sequence"/>
</dbReference>
<accession>A0ABR2UEQ9</accession>
<feature type="region of interest" description="Disordered" evidence="2">
    <location>
        <begin position="373"/>
        <end position="415"/>
    </location>
</feature>
<feature type="region of interest" description="Disordered" evidence="2">
    <location>
        <begin position="18"/>
        <end position="44"/>
    </location>
</feature>
<dbReference type="PANTHER" id="PTHR31962">
    <property type="entry name" value="SPHINGOLIPID LONG CHAIN BASE-RESPONSIVE PROTEIN PIL1"/>
    <property type="match status" value="1"/>
</dbReference>
<dbReference type="Pfam" id="PF13805">
    <property type="entry name" value="Pil1"/>
    <property type="match status" value="1"/>
</dbReference>
<dbReference type="PANTHER" id="PTHR31962:SF4">
    <property type="entry name" value="PRIMARY COMPONENT OF EISOSOMES (EUROFUNG)"/>
    <property type="match status" value="1"/>
</dbReference>
<organism evidence="3 4">
    <name type="scientific">Seiridium unicorne</name>
    <dbReference type="NCBI Taxonomy" id="138068"/>
    <lineage>
        <taxon>Eukaryota</taxon>
        <taxon>Fungi</taxon>
        <taxon>Dikarya</taxon>
        <taxon>Ascomycota</taxon>
        <taxon>Pezizomycotina</taxon>
        <taxon>Sordariomycetes</taxon>
        <taxon>Xylariomycetidae</taxon>
        <taxon>Amphisphaeriales</taxon>
        <taxon>Sporocadaceae</taxon>
        <taxon>Seiridium</taxon>
    </lineage>
</organism>
<protein>
    <submittedName>
        <fullName evidence="3">Sphingolipid long chain base-responsive protein LSP1</fullName>
    </submittedName>
</protein>
<feature type="region of interest" description="Disordered" evidence="2">
    <location>
        <begin position="112"/>
        <end position="132"/>
    </location>
</feature>
<dbReference type="InterPro" id="IPR027267">
    <property type="entry name" value="AH/BAR_dom_sf"/>
</dbReference>
<evidence type="ECO:0000313" key="3">
    <source>
        <dbReference type="EMBL" id="KAK9413037.1"/>
    </source>
</evidence>
<dbReference type="InterPro" id="IPR028245">
    <property type="entry name" value="PIL1/LSP1"/>
</dbReference>
<name>A0ABR2UEQ9_9PEZI</name>
<feature type="coiled-coil region" evidence="1">
    <location>
        <begin position="258"/>
        <end position="285"/>
    </location>
</feature>
<comment type="caution">
    <text evidence="3">The sequence shown here is derived from an EMBL/GenBank/DDBJ whole genome shotgun (WGS) entry which is preliminary data.</text>
</comment>
<keyword evidence="1" id="KW-0175">Coiled coil</keyword>
<sequence>MQTSKAFLGERIKSLLFHTGTTTPQNSEQVEGQSQQTTETTSYETHHAIEQAEVLVQAHLSESAFYIAEESNTTDNSVDLCRRPGYAAPNTKSCRGLYPYLPESRVNRNRALSIRSKSSNRNDGGGSGRKAFSFQSLRGNMQPELSRKLYKVIKSSNNLITAHDTAAKERTVIATQLSEWGEQTQDEAVSDISDKVGVILSELGDQEDGYAQNLEESRGILKAIRNTEKSVQPSRDNKAKIADEIQKLKMKEPQSTKIVVLEQELVRAEAENMVAEAQLSNITRQKLKEAYAAEFAAVIERAERQIILAKHGRRLLSLLDDSPITPGDAQRQYVHGNEARQVLNDAEDDLRKWELNLDDEPFHDAQADVVETTPESSVATGAAYGEPEQHLNEPSYREVAVQPNVAGPSSAGVAA</sequence>
<reference evidence="3 4" key="1">
    <citation type="journal article" date="2024" name="J. Plant Pathol.">
        <title>Sequence and assembly of the genome of Seiridium unicorne, isolate CBS 538.82, causal agent of cypress canker disease.</title>
        <authorList>
            <person name="Scali E."/>
            <person name="Rocca G.D."/>
            <person name="Danti R."/>
            <person name="Garbelotto M."/>
            <person name="Barberini S."/>
            <person name="Baroncelli R."/>
            <person name="Emiliani G."/>
        </authorList>
    </citation>
    <scope>NUCLEOTIDE SEQUENCE [LARGE SCALE GENOMIC DNA]</scope>
    <source>
        <strain evidence="3 4">BM-138-508</strain>
    </source>
</reference>